<evidence type="ECO:0000313" key="2">
    <source>
        <dbReference type="EMBL" id="AOZ73333.1"/>
    </source>
</evidence>
<proteinExistence type="predicted"/>
<keyword evidence="1" id="KW-1133">Transmembrane helix</keyword>
<feature type="transmembrane region" description="Helical" evidence="1">
    <location>
        <begin position="219"/>
        <end position="240"/>
    </location>
</feature>
<protein>
    <submittedName>
        <fullName evidence="2">Uncharacterized protein</fullName>
    </submittedName>
</protein>
<keyword evidence="1" id="KW-0472">Membrane</keyword>
<gene>
    <name evidence="2" type="ORF">BK816_08660</name>
</gene>
<feature type="transmembrane region" description="Helical" evidence="1">
    <location>
        <begin position="155"/>
        <end position="175"/>
    </location>
</feature>
<accession>A0A1D9MME0</accession>
<dbReference type="RefSeq" id="WP_071164796.1">
    <property type="nucleotide sequence ID" value="NZ_CP017812.1"/>
</dbReference>
<feature type="transmembrane region" description="Helical" evidence="1">
    <location>
        <begin position="187"/>
        <end position="207"/>
    </location>
</feature>
<dbReference type="Proteomes" id="UP000176288">
    <property type="component" value="Chromosome"/>
</dbReference>
<dbReference type="EMBL" id="CP017812">
    <property type="protein sequence ID" value="AOZ73333.1"/>
    <property type="molecule type" value="Genomic_DNA"/>
</dbReference>
<name>A0A1D9MME0_9ACTO</name>
<dbReference type="OrthoDB" id="63188at2"/>
<feature type="transmembrane region" description="Helical" evidence="1">
    <location>
        <begin position="130"/>
        <end position="149"/>
    </location>
</feature>
<keyword evidence="3" id="KW-1185">Reference proteome</keyword>
<dbReference type="STRING" id="1912795.BK816_08660"/>
<evidence type="ECO:0000313" key="3">
    <source>
        <dbReference type="Proteomes" id="UP000176288"/>
    </source>
</evidence>
<dbReference type="KEGG" id="avu:BK816_08660"/>
<feature type="transmembrane region" description="Helical" evidence="1">
    <location>
        <begin position="48"/>
        <end position="69"/>
    </location>
</feature>
<evidence type="ECO:0000256" key="1">
    <source>
        <dbReference type="SAM" id="Phobius"/>
    </source>
</evidence>
<reference evidence="2 3" key="1">
    <citation type="submission" date="2016-10" db="EMBL/GenBank/DDBJ databases">
        <title>Actinomyces aegypiusis sp. nov., isolated from the Aegypius monachus in Qinghai Tibet Plateau China.</title>
        <authorList>
            <person name="Wang Y."/>
        </authorList>
    </citation>
    <scope>NUCLEOTIDE SEQUENCE [LARGE SCALE GENOMIC DNA]</scope>
    <source>
        <strain evidence="2 3">VUL4_3</strain>
    </source>
</reference>
<feature type="transmembrane region" description="Helical" evidence="1">
    <location>
        <begin position="17"/>
        <end position="36"/>
    </location>
</feature>
<organism evidence="2 3">
    <name type="scientific">Boudabousia tangfeifanii</name>
    <dbReference type="NCBI Taxonomy" id="1912795"/>
    <lineage>
        <taxon>Bacteria</taxon>
        <taxon>Bacillati</taxon>
        <taxon>Actinomycetota</taxon>
        <taxon>Actinomycetes</taxon>
        <taxon>Actinomycetales</taxon>
        <taxon>Actinomycetaceae</taxon>
        <taxon>Boudabousia</taxon>
    </lineage>
</organism>
<dbReference type="AlphaFoldDB" id="A0A1D9MME0"/>
<feature type="transmembrane region" description="Helical" evidence="1">
    <location>
        <begin position="97"/>
        <end position="118"/>
    </location>
</feature>
<keyword evidence="1" id="KW-0812">Transmembrane</keyword>
<sequence length="248" mass="26867">MKTYFLTELKHQLLSPYQIFFAVIMPLGMYVIFGGMNEVRAIELPSGANISAVILINMAFYSAVLAAGMSGSEISQDREVSWSRTLYLVGVHDRDLWLVRASIAYLTTLVPVTLLYVAGYFSYAKMPTSYWIGTYLGILVVSGLFSAVGQLLGCYLPASAAGGVTSGIIVFSAFASDLFNPLEGTMFTVAKFMPLFGLKSLLTWALTEGKSAIGTDLNWVGVWANSIVWLAILALVGLAATRKARQQG</sequence>